<sequence length="504" mass="55936">MTTASKDGRVDTDPTSNTSNITCNIVNATEIPATIPLTALENLLAANFNLLTANYNPITTTQLANNSNIPLNADLARVPSMPDDPAISAVLAPFLNDLLQSGPDVATPVAATATSSKKVFKAYKTGEKYTEIDILSEGVYKVLDRLGDPFVVKAPKETVSVTKIKQEIAHLEKLRGHCNVLQYFGVVHDSDGMYLRQELCLPRNLSWLMAKRKFLTEPEVRYFGKQIVEGVRAIHRNGIIHRDLNPGNILVGEGMILKISSFGSSISKSEKFTGFIGSVGFVAPEVVKKEEHTTGMDVFSVGIMIYMMFNCKKPCITDEHGVHPPPGKFYKKIRGSKEAREFVKWALKIDPKERALIMDLAFHDFLKDESCPKTLPESVFDTAPVLGDITSSNDGDNFNKRKAGDQDGHDGGQDSTTPVGLNGDQQQASATVMVVGTNKRRKQDDFTEVEQTRWEVKDFKSRKRELKEWWKMKNTRMQAEADRLRAKYGAHIDLDISADANLKL</sequence>
<feature type="compositionally biased region" description="Polar residues" evidence="1">
    <location>
        <begin position="415"/>
        <end position="427"/>
    </location>
</feature>
<dbReference type="SUPFAM" id="SSF56112">
    <property type="entry name" value="Protein kinase-like (PK-like)"/>
    <property type="match status" value="1"/>
</dbReference>
<evidence type="ECO:0000256" key="1">
    <source>
        <dbReference type="SAM" id="MobiDB-lite"/>
    </source>
</evidence>
<organism evidence="3 4">
    <name type="scientific">Linnemannia gamsii</name>
    <dbReference type="NCBI Taxonomy" id="64522"/>
    <lineage>
        <taxon>Eukaryota</taxon>
        <taxon>Fungi</taxon>
        <taxon>Fungi incertae sedis</taxon>
        <taxon>Mucoromycota</taxon>
        <taxon>Mortierellomycotina</taxon>
        <taxon>Mortierellomycetes</taxon>
        <taxon>Mortierellales</taxon>
        <taxon>Mortierellaceae</taxon>
        <taxon>Linnemannia</taxon>
    </lineage>
</organism>
<evidence type="ECO:0000259" key="2">
    <source>
        <dbReference type="PROSITE" id="PS50011"/>
    </source>
</evidence>
<comment type="caution">
    <text evidence="3">The sequence shown here is derived from an EMBL/GenBank/DDBJ whole genome shotgun (WGS) entry which is preliminary data.</text>
</comment>
<accession>A0A9P6USU3</accession>
<protein>
    <submittedName>
        <fullName evidence="3">Serine/threonine-protein kinase plk1</fullName>
    </submittedName>
</protein>
<keyword evidence="3" id="KW-0418">Kinase</keyword>
<dbReference type="OrthoDB" id="408964at2759"/>
<keyword evidence="3" id="KW-0808">Transferase</keyword>
<evidence type="ECO:0000313" key="4">
    <source>
        <dbReference type="Proteomes" id="UP000823405"/>
    </source>
</evidence>
<gene>
    <name evidence="3" type="primary">PLK1_1</name>
    <name evidence="3" type="ORF">BGZ97_002465</name>
</gene>
<dbReference type="InterPro" id="IPR011009">
    <property type="entry name" value="Kinase-like_dom_sf"/>
</dbReference>
<evidence type="ECO:0000313" key="3">
    <source>
        <dbReference type="EMBL" id="KAG0319293.1"/>
    </source>
</evidence>
<name>A0A9P6USU3_9FUNG</name>
<feature type="domain" description="Protein kinase" evidence="2">
    <location>
        <begin position="129"/>
        <end position="366"/>
    </location>
</feature>
<reference evidence="3" key="1">
    <citation type="journal article" date="2020" name="Fungal Divers.">
        <title>Resolving the Mortierellaceae phylogeny through synthesis of multi-gene phylogenetics and phylogenomics.</title>
        <authorList>
            <person name="Vandepol N."/>
            <person name="Liber J."/>
            <person name="Desiro A."/>
            <person name="Na H."/>
            <person name="Kennedy M."/>
            <person name="Barry K."/>
            <person name="Grigoriev I.V."/>
            <person name="Miller A.N."/>
            <person name="O'Donnell K."/>
            <person name="Stajich J.E."/>
            <person name="Bonito G."/>
        </authorList>
    </citation>
    <scope>NUCLEOTIDE SEQUENCE</scope>
    <source>
        <strain evidence="3">NVP60</strain>
    </source>
</reference>
<proteinExistence type="predicted"/>
<dbReference type="PANTHER" id="PTHR24345">
    <property type="entry name" value="SERINE/THREONINE-PROTEIN KINASE PLK"/>
    <property type="match status" value="1"/>
</dbReference>
<dbReference type="Gene3D" id="1.10.510.10">
    <property type="entry name" value="Transferase(Phosphotransferase) domain 1"/>
    <property type="match status" value="1"/>
</dbReference>
<dbReference type="InterPro" id="IPR000719">
    <property type="entry name" value="Prot_kinase_dom"/>
</dbReference>
<keyword evidence="4" id="KW-1185">Reference proteome</keyword>
<dbReference type="Pfam" id="PF00069">
    <property type="entry name" value="Pkinase"/>
    <property type="match status" value="1"/>
</dbReference>
<feature type="compositionally biased region" description="Basic and acidic residues" evidence="1">
    <location>
        <begin position="397"/>
        <end position="412"/>
    </location>
</feature>
<dbReference type="Proteomes" id="UP000823405">
    <property type="component" value="Unassembled WGS sequence"/>
</dbReference>
<dbReference type="GO" id="GO:0004672">
    <property type="term" value="F:protein kinase activity"/>
    <property type="evidence" value="ECO:0007669"/>
    <property type="project" value="InterPro"/>
</dbReference>
<dbReference type="GO" id="GO:0005524">
    <property type="term" value="F:ATP binding"/>
    <property type="evidence" value="ECO:0007669"/>
    <property type="project" value="InterPro"/>
</dbReference>
<dbReference type="EMBL" id="JAAAIN010000154">
    <property type="protein sequence ID" value="KAG0319293.1"/>
    <property type="molecule type" value="Genomic_DNA"/>
</dbReference>
<dbReference type="AlphaFoldDB" id="A0A9P6USU3"/>
<feature type="region of interest" description="Disordered" evidence="1">
    <location>
        <begin position="391"/>
        <end position="427"/>
    </location>
</feature>
<dbReference type="GO" id="GO:0005634">
    <property type="term" value="C:nucleus"/>
    <property type="evidence" value="ECO:0007669"/>
    <property type="project" value="TreeGrafter"/>
</dbReference>
<dbReference type="PROSITE" id="PS50011">
    <property type="entry name" value="PROTEIN_KINASE_DOM"/>
    <property type="match status" value="1"/>
</dbReference>